<evidence type="ECO:0000256" key="3">
    <source>
        <dbReference type="ARBA" id="ARBA00022753"/>
    </source>
</evidence>
<protein>
    <recommendedName>
        <fullName evidence="6">Vacuolar protein-sorting-associated protein 36</fullName>
    </recommendedName>
    <alternativeName>
        <fullName evidence="6">ESCRT-II complex subunit VPS36</fullName>
    </alternativeName>
</protein>
<dbReference type="InterPro" id="IPR040608">
    <property type="entry name" value="Snf8/Vps36"/>
</dbReference>
<evidence type="ECO:0000256" key="6">
    <source>
        <dbReference type="RuleBase" id="RU367095"/>
    </source>
</evidence>
<evidence type="ECO:0000256" key="1">
    <source>
        <dbReference type="ARBA" id="ARBA00009697"/>
    </source>
</evidence>
<dbReference type="SMART" id="SM00165">
    <property type="entry name" value="UBA"/>
    <property type="match status" value="1"/>
</dbReference>
<dbReference type="SUPFAM" id="SSF50729">
    <property type="entry name" value="PH domain-like"/>
    <property type="match status" value="1"/>
</dbReference>
<comment type="subunit">
    <text evidence="6">Component of the endosomal sorting complex required for transport II (ESCRT-II).</text>
</comment>
<dbReference type="InterPro" id="IPR037855">
    <property type="entry name" value="Vps36"/>
</dbReference>
<comment type="subcellular location">
    <subcellularLocation>
        <location evidence="6">Cytoplasm</location>
    </subcellularLocation>
    <subcellularLocation>
        <location evidence="6">Endosome</location>
    </subcellularLocation>
</comment>
<dbReference type="GO" id="GO:0032266">
    <property type="term" value="F:phosphatidylinositol-3-phosphate binding"/>
    <property type="evidence" value="ECO:0007669"/>
    <property type="project" value="UniProtKB-UniRule"/>
</dbReference>
<dbReference type="InterPro" id="IPR036388">
    <property type="entry name" value="WH-like_DNA-bd_sf"/>
</dbReference>
<evidence type="ECO:0000256" key="2">
    <source>
        <dbReference type="ARBA" id="ARBA00022448"/>
    </source>
</evidence>
<feature type="region of interest" description="Disordered" evidence="7">
    <location>
        <begin position="648"/>
        <end position="681"/>
    </location>
</feature>
<feature type="compositionally biased region" description="Gly residues" evidence="7">
    <location>
        <begin position="224"/>
        <end position="236"/>
    </location>
</feature>
<organism evidence="10 11">
    <name type="scientific">Edaphochlamys debaryana</name>
    <dbReference type="NCBI Taxonomy" id="47281"/>
    <lineage>
        <taxon>Eukaryota</taxon>
        <taxon>Viridiplantae</taxon>
        <taxon>Chlorophyta</taxon>
        <taxon>core chlorophytes</taxon>
        <taxon>Chlorophyceae</taxon>
        <taxon>CS clade</taxon>
        <taxon>Chlamydomonadales</taxon>
        <taxon>Chlamydomonadales incertae sedis</taxon>
        <taxon>Edaphochlamys</taxon>
    </lineage>
</organism>
<gene>
    <name evidence="10" type="ORF">HYH03_017274</name>
</gene>
<sequence length="747" mass="74740">MLLTAAQLTASGRPLLQPGEVEISLLDKVDLEFHPLGGLAGQQAEAYKHGYAILTNRRLFWLETDAPQGDGTSAGAGGGGGPGGRRAVVLPLAAVCGSQKKVQYGIKGSKVRLAVEVYTDSQRQPVPASGFHTNMDLVSLRCRGPQPDAFRTALDEHARAAAAADAAAAAAGVTAASGTGAAAGPAAGPAGSSGAHYSPLTAGLQGRTGAAAGLPPPPPAPAGPGAGLGLSYGSGAGRLPPPPEPPQRPPASAQGAAGAGRAGGAALQPDPALLQSMVEMGFPRNRCARALLATGNAGMQEALDFMLAFGDQPGMDEPLDQPSTASAVGGTGGGWGGGTAAVAQAAPPARYPTVSPAMVDPPTAAVGPGPYGYGPAYGAPPYGQPAPYGQPGPYGQPSPYSQPLYNQPYGQQPGPYGAPPPQALHDSMQAMSIGGGGYGQPPQPTAGTSPAPPAVHAGAIGVAGIMKREQQKTEESGRELEEAFRDLDALMARAAAMVALAERFRGVLAAGQAAGGGGEGGEDPLLLDYETQQALIALGITSPVTRQTAGARYHIELSRQLADFLEIPLQRCGGILTLPDVYCLFNRARGTELVSPDDLLLAAKSFAQAGVQGLRLRPLSSGVLVVQGPQHSDAQVCAKIRELTTAPAPAGAAAADDASAPAPAPTPPPPPGPAGPPLGPGLAATDVAKALGGIGLAIAAEHLLTAEAAGVVVRDDGPEGLRFHRNFLAQDGLTPARVRELCTVGGA</sequence>
<evidence type="ECO:0000313" key="10">
    <source>
        <dbReference type="EMBL" id="KAG2483880.1"/>
    </source>
</evidence>
<dbReference type="Gene3D" id="2.30.29.30">
    <property type="entry name" value="Pleckstrin-homology domain (PH domain)/Phosphotyrosine-binding domain (PTB)"/>
    <property type="match status" value="1"/>
</dbReference>
<dbReference type="Gene3D" id="1.10.8.10">
    <property type="entry name" value="DNA helicase RuvA subunit, C-terminal domain"/>
    <property type="match status" value="1"/>
</dbReference>
<dbReference type="SUPFAM" id="SSF46934">
    <property type="entry name" value="UBA-like"/>
    <property type="match status" value="1"/>
</dbReference>
<keyword evidence="2 6" id="KW-0813">Transport</keyword>
<feature type="region of interest" description="Disordered" evidence="7">
    <location>
        <begin position="384"/>
        <end position="452"/>
    </location>
</feature>
<comment type="caution">
    <text evidence="10">The sequence shown here is derived from an EMBL/GenBank/DDBJ whole genome shotgun (WGS) entry which is preliminary data.</text>
</comment>
<dbReference type="AlphaFoldDB" id="A0A836BPA6"/>
<feature type="domain" description="UBA" evidence="8">
    <location>
        <begin position="268"/>
        <end position="309"/>
    </location>
</feature>
<name>A0A836BPA6_9CHLO</name>
<dbReference type="GO" id="GO:0043130">
    <property type="term" value="F:ubiquitin binding"/>
    <property type="evidence" value="ECO:0007669"/>
    <property type="project" value="UniProtKB-UniRule"/>
</dbReference>
<dbReference type="EMBL" id="JAEHOE010000163">
    <property type="protein sequence ID" value="KAG2483880.1"/>
    <property type="molecule type" value="Genomic_DNA"/>
</dbReference>
<dbReference type="FunFam" id="1.10.8.10:FF:000249">
    <property type="entry name" value="Subunit of ESCRT-II complex"/>
    <property type="match status" value="1"/>
</dbReference>
<dbReference type="PANTHER" id="PTHR13128">
    <property type="entry name" value="VACUOLAR PROTEIN-SORTING-ASSOCIATED PROTEIN 36"/>
    <property type="match status" value="1"/>
</dbReference>
<dbReference type="Pfam" id="PF04157">
    <property type="entry name" value="EAP30"/>
    <property type="match status" value="1"/>
</dbReference>
<accession>A0A836BPA6</accession>
<keyword evidence="6" id="KW-0963">Cytoplasm</keyword>
<dbReference type="InterPro" id="IPR036390">
    <property type="entry name" value="WH_DNA-bd_sf"/>
</dbReference>
<feature type="compositionally biased region" description="Low complexity" evidence="7">
    <location>
        <begin position="178"/>
        <end position="195"/>
    </location>
</feature>
<feature type="compositionally biased region" description="Pro residues" evidence="7">
    <location>
        <begin position="239"/>
        <end position="249"/>
    </location>
</feature>
<dbReference type="InterPro" id="IPR009060">
    <property type="entry name" value="UBA-like_sf"/>
</dbReference>
<evidence type="ECO:0000256" key="7">
    <source>
        <dbReference type="SAM" id="MobiDB-lite"/>
    </source>
</evidence>
<feature type="compositionally biased region" description="Pro residues" evidence="7">
    <location>
        <begin position="662"/>
        <end position="679"/>
    </location>
</feature>
<dbReference type="GO" id="GO:0043328">
    <property type="term" value="P:protein transport to vacuole involved in ubiquitin-dependent protein catabolic process via the multivesicular body sorting pathway"/>
    <property type="evidence" value="ECO:0007669"/>
    <property type="project" value="UniProtKB-UniRule"/>
</dbReference>
<feature type="compositionally biased region" description="Pro residues" evidence="7">
    <location>
        <begin position="384"/>
        <end position="396"/>
    </location>
</feature>
<feature type="compositionally biased region" description="Low complexity" evidence="7">
    <location>
        <begin position="648"/>
        <end position="661"/>
    </location>
</feature>
<feature type="domain" description="GLUE N-terminal" evidence="9">
    <location>
        <begin position="6"/>
        <end position="170"/>
    </location>
</feature>
<dbReference type="GO" id="GO:0000814">
    <property type="term" value="C:ESCRT II complex"/>
    <property type="evidence" value="ECO:0007669"/>
    <property type="project" value="UniProtKB-UniRule"/>
</dbReference>
<dbReference type="PROSITE" id="PS51495">
    <property type="entry name" value="GLUE"/>
    <property type="match status" value="1"/>
</dbReference>
<dbReference type="FunFam" id="1.10.10.10:FF:000165">
    <property type="entry name" value="Vacuolar protein sorting protein (Vps36)"/>
    <property type="match status" value="1"/>
</dbReference>
<dbReference type="InterPro" id="IPR011993">
    <property type="entry name" value="PH-like_dom_sf"/>
</dbReference>
<keyword evidence="11" id="KW-1185">Reference proteome</keyword>
<evidence type="ECO:0000259" key="9">
    <source>
        <dbReference type="PROSITE" id="PS51495"/>
    </source>
</evidence>
<dbReference type="Gene3D" id="6.10.140.260">
    <property type="match status" value="1"/>
</dbReference>
<dbReference type="Proteomes" id="UP000612055">
    <property type="component" value="Unassembled WGS sequence"/>
</dbReference>
<dbReference type="GO" id="GO:0031902">
    <property type="term" value="C:late endosome membrane"/>
    <property type="evidence" value="ECO:0007669"/>
    <property type="project" value="UniProtKB-UniRule"/>
</dbReference>
<dbReference type="InterPro" id="IPR015940">
    <property type="entry name" value="UBA"/>
</dbReference>
<feature type="compositionally biased region" description="Low complexity" evidence="7">
    <location>
        <begin position="397"/>
        <end position="415"/>
    </location>
</feature>
<evidence type="ECO:0000259" key="8">
    <source>
        <dbReference type="PROSITE" id="PS50030"/>
    </source>
</evidence>
<keyword evidence="4 6" id="KW-0653">Protein transport</keyword>
<dbReference type="SUPFAM" id="SSF46785">
    <property type="entry name" value="Winged helix' DNA-binding domain"/>
    <property type="match status" value="1"/>
</dbReference>
<evidence type="ECO:0000256" key="5">
    <source>
        <dbReference type="ARBA" id="ARBA00023054"/>
    </source>
</evidence>
<dbReference type="InterPro" id="IPR021648">
    <property type="entry name" value="GLUE_dom"/>
</dbReference>
<keyword evidence="5" id="KW-0175">Coiled coil</keyword>
<evidence type="ECO:0000313" key="11">
    <source>
        <dbReference type="Proteomes" id="UP000612055"/>
    </source>
</evidence>
<comment type="similarity">
    <text evidence="1 6">Belongs to the VPS36 family.</text>
</comment>
<feature type="region of interest" description="Disordered" evidence="7">
    <location>
        <begin position="178"/>
        <end position="267"/>
    </location>
</feature>
<dbReference type="PROSITE" id="PS50030">
    <property type="entry name" value="UBA"/>
    <property type="match status" value="1"/>
</dbReference>
<evidence type="ECO:0000256" key="4">
    <source>
        <dbReference type="ARBA" id="ARBA00022927"/>
    </source>
</evidence>
<dbReference type="Pfam" id="PF22562">
    <property type="entry name" value="UBA_7"/>
    <property type="match status" value="1"/>
</dbReference>
<dbReference type="Gene3D" id="1.10.10.10">
    <property type="entry name" value="Winged helix-like DNA-binding domain superfamily/Winged helix DNA-binding domain"/>
    <property type="match status" value="2"/>
</dbReference>
<dbReference type="OrthoDB" id="271448at2759"/>
<comment type="function">
    <text evidence="6">Component of the ESCRT-II complex (endosomal sorting complex required for transport II), which is required for multivesicular body (MVB) formation and sorting of endosomal cargo proteins into MVBs.</text>
</comment>
<keyword evidence="3 6" id="KW-0967">Endosome</keyword>
<proteinExistence type="inferred from homology"/>
<dbReference type="PANTHER" id="PTHR13128:SF12">
    <property type="entry name" value="VACUOLAR PROTEIN-SORTING-ASSOCIATED PROTEIN 36"/>
    <property type="match status" value="1"/>
</dbReference>
<reference evidence="10" key="1">
    <citation type="journal article" date="2020" name="bioRxiv">
        <title>Comparative genomics of Chlamydomonas.</title>
        <authorList>
            <person name="Craig R.J."/>
            <person name="Hasan A.R."/>
            <person name="Ness R.W."/>
            <person name="Keightley P.D."/>
        </authorList>
    </citation>
    <scope>NUCLEOTIDE SEQUENCE</scope>
    <source>
        <strain evidence="10">CCAP 11/70</strain>
    </source>
</reference>